<dbReference type="Gene3D" id="1.10.260.40">
    <property type="entry name" value="lambda repressor-like DNA-binding domains"/>
    <property type="match status" value="1"/>
</dbReference>
<dbReference type="InterPro" id="IPR010982">
    <property type="entry name" value="Lambda_DNA-bd_dom_sf"/>
</dbReference>
<dbReference type="PROSITE" id="PS50932">
    <property type="entry name" value="HTH_LACI_2"/>
    <property type="match status" value="1"/>
</dbReference>
<dbReference type="InterPro" id="IPR000843">
    <property type="entry name" value="HTH_LacI"/>
</dbReference>
<keyword evidence="6" id="KW-1185">Reference proteome</keyword>
<name>F0S842_PSESL</name>
<protein>
    <submittedName>
        <fullName evidence="5">Transcriptional regulator, LacI family</fullName>
    </submittedName>
</protein>
<dbReference type="InterPro" id="IPR001761">
    <property type="entry name" value="Peripla_BP/Lac1_sug-bd_dom"/>
</dbReference>
<dbReference type="GO" id="GO:0003700">
    <property type="term" value="F:DNA-binding transcription factor activity"/>
    <property type="evidence" value="ECO:0007669"/>
    <property type="project" value="TreeGrafter"/>
</dbReference>
<gene>
    <name evidence="5" type="ordered locus">Pedsa_1747</name>
</gene>
<keyword evidence="1" id="KW-0805">Transcription regulation</keyword>
<dbReference type="OrthoDB" id="9803256at2"/>
<proteinExistence type="predicted"/>
<dbReference type="Pfam" id="PF00532">
    <property type="entry name" value="Peripla_BP_1"/>
    <property type="match status" value="1"/>
</dbReference>
<accession>F0S842</accession>
<reference evidence="5 6" key="1">
    <citation type="journal article" date="2011" name="Stand. Genomic Sci.">
        <title>Complete genome sequence of the gliding, heparinolytic Pedobacter saltans type strain (113).</title>
        <authorList>
            <person name="Liolios K."/>
            <person name="Sikorski J."/>
            <person name="Lu M."/>
            <person name="Nolan M."/>
            <person name="Lapidus A."/>
            <person name="Lucas S."/>
            <person name="Hammon N."/>
            <person name="Deshpande S."/>
            <person name="Cheng J.F."/>
            <person name="Tapia R."/>
            <person name="Han C."/>
            <person name="Goodwin L."/>
            <person name="Pitluck S."/>
            <person name="Huntemann M."/>
            <person name="Ivanova N."/>
            <person name="Pagani I."/>
            <person name="Mavromatis K."/>
            <person name="Ovchinikova G."/>
            <person name="Pati A."/>
            <person name="Chen A."/>
            <person name="Palaniappan K."/>
            <person name="Land M."/>
            <person name="Hauser L."/>
            <person name="Brambilla E.M."/>
            <person name="Kotsyurbenko O."/>
            <person name="Rohde M."/>
            <person name="Tindall B.J."/>
            <person name="Abt B."/>
            <person name="Goker M."/>
            <person name="Detter J.C."/>
            <person name="Woyke T."/>
            <person name="Bristow J."/>
            <person name="Eisen J.A."/>
            <person name="Markowitz V."/>
            <person name="Hugenholtz P."/>
            <person name="Klenk H.P."/>
            <person name="Kyrpides N.C."/>
        </authorList>
    </citation>
    <scope>NUCLEOTIDE SEQUENCE [LARGE SCALE GENOMIC DNA]</scope>
    <source>
        <strain evidence="6">ATCC 51119 / DSM 12145 / JCM 21818 / LMG 10337 / NBRC 100064 / NCIMB 13643</strain>
    </source>
</reference>
<reference evidence="6" key="2">
    <citation type="submission" date="2011-02" db="EMBL/GenBank/DDBJ databases">
        <title>The complete genome of Pedobacter saltans DSM 12145.</title>
        <authorList>
            <consortium name="US DOE Joint Genome Institute (JGI-PGF)"/>
            <person name="Lucas S."/>
            <person name="Copeland A."/>
            <person name="Lapidus A."/>
            <person name="Bruce D."/>
            <person name="Goodwin L."/>
            <person name="Pitluck S."/>
            <person name="Kyrpides N."/>
            <person name="Mavromatis K."/>
            <person name="Pagani I."/>
            <person name="Ivanova N."/>
            <person name="Ovchinnikova G."/>
            <person name="Lu M."/>
            <person name="Detter J.C."/>
            <person name="Han C."/>
            <person name="Land M."/>
            <person name="Hauser L."/>
            <person name="Markowitz V."/>
            <person name="Cheng J.-F."/>
            <person name="Hugenholtz P."/>
            <person name="Woyke T."/>
            <person name="Wu D."/>
            <person name="Tindall B."/>
            <person name="Pomrenke H.G."/>
            <person name="Brambilla E."/>
            <person name="Klenk H.-P."/>
            <person name="Eisen J.A."/>
        </authorList>
    </citation>
    <scope>NUCLEOTIDE SEQUENCE [LARGE SCALE GENOMIC DNA]</scope>
    <source>
        <strain evidence="6">ATCC 51119 / DSM 12145 / JCM 21818 / LMG 10337 / NBRC 100064 / NCIMB 13643</strain>
    </source>
</reference>
<dbReference type="HOGENOM" id="CLU_037628_6_0_10"/>
<sequence length="336" mass="37561">MAKKVTIKDIAKELNTNYSTVSRALNDHPRISEETKSAVKLKAKQLGYKPNLVAQQLKSGHSKTIGLVVPRINRVFFSNVIDGIEIVAKKNGYNVLICQSYESAEEEYRNIQTLLSNNIAGLIVSLTRETYSSAALNNVLQQEVPLVLFDRTTNDCLSNKVVNDNYYGAYQLTSHLLQKGYRKIVHFSGPLHLASYNERLQGYRDALSDHNITPDDNLIIEDILTREKGSETTKSLVKKGLLFDAIFAASDFSALGAMLYLKEVGIKIPEEIAIAGFANEPFTELLGITSIEQFSKNIGEKSAELLLKQIMSKSQHQETIKIKPELIIRKSTNKKL</sequence>
<evidence type="ECO:0000313" key="5">
    <source>
        <dbReference type="EMBL" id="ADY52304.1"/>
    </source>
</evidence>
<dbReference type="PANTHER" id="PTHR30146:SF109">
    <property type="entry name" value="HTH-TYPE TRANSCRIPTIONAL REGULATOR GALS"/>
    <property type="match status" value="1"/>
</dbReference>
<dbReference type="PANTHER" id="PTHR30146">
    <property type="entry name" value="LACI-RELATED TRANSCRIPTIONAL REPRESSOR"/>
    <property type="match status" value="1"/>
</dbReference>
<dbReference type="RefSeq" id="WP_013632795.1">
    <property type="nucleotide sequence ID" value="NC_015177.1"/>
</dbReference>
<dbReference type="GO" id="GO:0000976">
    <property type="term" value="F:transcription cis-regulatory region binding"/>
    <property type="evidence" value="ECO:0007669"/>
    <property type="project" value="TreeGrafter"/>
</dbReference>
<evidence type="ECO:0000259" key="4">
    <source>
        <dbReference type="PROSITE" id="PS50932"/>
    </source>
</evidence>
<evidence type="ECO:0000256" key="1">
    <source>
        <dbReference type="ARBA" id="ARBA00023015"/>
    </source>
</evidence>
<dbReference type="SUPFAM" id="SSF47413">
    <property type="entry name" value="lambda repressor-like DNA-binding domains"/>
    <property type="match status" value="1"/>
</dbReference>
<dbReference type="STRING" id="762903.Pedsa_1747"/>
<feature type="domain" description="HTH lacI-type" evidence="4">
    <location>
        <begin position="5"/>
        <end position="59"/>
    </location>
</feature>
<dbReference type="KEGG" id="psn:Pedsa_1747"/>
<dbReference type="InterPro" id="IPR028082">
    <property type="entry name" value="Peripla_BP_I"/>
</dbReference>
<dbReference type="CDD" id="cd01392">
    <property type="entry name" value="HTH_LacI"/>
    <property type="match status" value="1"/>
</dbReference>
<dbReference type="AlphaFoldDB" id="F0S842"/>
<dbReference type="CDD" id="cd06267">
    <property type="entry name" value="PBP1_LacI_sugar_binding-like"/>
    <property type="match status" value="1"/>
</dbReference>
<dbReference type="Proteomes" id="UP000000310">
    <property type="component" value="Chromosome"/>
</dbReference>
<organism evidence="5 6">
    <name type="scientific">Pseudopedobacter saltans (strain ATCC 51119 / DSM 12145 / JCM 21818 / CCUG 39354 / LMG 10337 / NBRC 100064 / NCIMB 13643)</name>
    <name type="common">Pedobacter saltans</name>
    <dbReference type="NCBI Taxonomy" id="762903"/>
    <lineage>
        <taxon>Bacteria</taxon>
        <taxon>Pseudomonadati</taxon>
        <taxon>Bacteroidota</taxon>
        <taxon>Sphingobacteriia</taxon>
        <taxon>Sphingobacteriales</taxon>
        <taxon>Sphingobacteriaceae</taxon>
        <taxon>Pseudopedobacter</taxon>
    </lineage>
</organism>
<keyword evidence="2" id="KW-0238">DNA-binding</keyword>
<evidence type="ECO:0000313" key="6">
    <source>
        <dbReference type="Proteomes" id="UP000000310"/>
    </source>
</evidence>
<keyword evidence="3" id="KW-0804">Transcription</keyword>
<dbReference type="SUPFAM" id="SSF53822">
    <property type="entry name" value="Periplasmic binding protein-like I"/>
    <property type="match status" value="1"/>
</dbReference>
<dbReference type="SMART" id="SM00354">
    <property type="entry name" value="HTH_LACI"/>
    <property type="match status" value="1"/>
</dbReference>
<dbReference type="eggNOG" id="COG1609">
    <property type="taxonomic scope" value="Bacteria"/>
</dbReference>
<evidence type="ECO:0000256" key="3">
    <source>
        <dbReference type="ARBA" id="ARBA00023163"/>
    </source>
</evidence>
<dbReference type="EMBL" id="CP002545">
    <property type="protein sequence ID" value="ADY52304.1"/>
    <property type="molecule type" value="Genomic_DNA"/>
</dbReference>
<dbReference type="Pfam" id="PF00356">
    <property type="entry name" value="LacI"/>
    <property type="match status" value="1"/>
</dbReference>
<evidence type="ECO:0000256" key="2">
    <source>
        <dbReference type="ARBA" id="ARBA00023125"/>
    </source>
</evidence>
<dbReference type="Gene3D" id="3.40.50.2300">
    <property type="match status" value="2"/>
</dbReference>